<dbReference type="Proteomes" id="UP000182945">
    <property type="component" value="Chromosome"/>
</dbReference>
<evidence type="ECO:0000256" key="4">
    <source>
        <dbReference type="ARBA" id="ARBA00022723"/>
    </source>
</evidence>
<feature type="active site" evidence="9">
    <location>
        <position position="194"/>
    </location>
</feature>
<accession>A0AAC9J1R5</accession>
<evidence type="ECO:0000256" key="6">
    <source>
        <dbReference type="ARBA" id="ARBA00023235"/>
    </source>
</evidence>
<evidence type="ECO:0000313" key="13">
    <source>
        <dbReference type="Proteomes" id="UP000182945"/>
    </source>
</evidence>
<dbReference type="AlphaFoldDB" id="A0AAC9J1R5"/>
<reference evidence="12 13" key="1">
    <citation type="submission" date="2016-11" db="EMBL/GenBank/DDBJ databases">
        <title>Complete genome sequencing of Virgibacillus halodenitrificans PDB-F2.</title>
        <authorList>
            <person name="Sun Z."/>
            <person name="Zhou Y."/>
            <person name="Li H."/>
        </authorList>
    </citation>
    <scope>NUCLEOTIDE SEQUENCE [LARGE SCALE GENOMIC DNA]</scope>
    <source>
        <strain evidence="12 13">PDB-F2</strain>
    </source>
</reference>
<dbReference type="InterPro" id="IPR046457">
    <property type="entry name" value="PMI_typeI_cat"/>
</dbReference>
<evidence type="ECO:0000259" key="10">
    <source>
        <dbReference type="Pfam" id="PF20511"/>
    </source>
</evidence>
<protein>
    <recommendedName>
        <fullName evidence="3 7">Mannose-6-phosphate isomerase</fullName>
        <ecNumber evidence="3 7">5.3.1.8</ecNumber>
    </recommendedName>
</protein>
<sequence>MRNDAIFLEPFFQERIWGGQRLRQLFDYQIPSTKTGEAWTISAHSTGPSVVKKGQWKGKTLQQLWQEYPELFGENSPSGGFPLLVKLIDANDDLSVQVHPDDFDAREQAGEPNGKTECWYVVHAEPNSEIVLGHHAKSIVEFSEMVENGAWEQLLRKVKVKQGDFFYVPSGTLHAIGNGIVILEIQQNSDITYRVYDYDRKDANGKARPLHLDEAMKVTQVPHMETTQEVISQQKEGLQLKRFIEGEYFTVEHWNVMGTVDLTMEKSYLLCSVIAGEGKLVMENTYYLRKGDHFILPAGITNYRLIGEMELVVASEGKG</sequence>
<dbReference type="InterPro" id="IPR051804">
    <property type="entry name" value="Carb_Metab_Reg_Kinase/Isom"/>
</dbReference>
<feature type="domain" description="Mannose-6-phosphate isomerase cupin" evidence="11">
    <location>
        <begin position="241"/>
        <end position="314"/>
    </location>
</feature>
<dbReference type="CDD" id="cd07010">
    <property type="entry name" value="cupin_PMI_type_I_N_bac"/>
    <property type="match status" value="1"/>
</dbReference>
<evidence type="ECO:0000256" key="1">
    <source>
        <dbReference type="ARBA" id="ARBA00000757"/>
    </source>
</evidence>
<dbReference type="InterPro" id="IPR049071">
    <property type="entry name" value="MPI_cupin_dom"/>
</dbReference>
<dbReference type="GO" id="GO:0004476">
    <property type="term" value="F:mannose-6-phosphate isomerase activity"/>
    <property type="evidence" value="ECO:0007669"/>
    <property type="project" value="UniProtKB-UniRule"/>
</dbReference>
<dbReference type="SUPFAM" id="SSF51182">
    <property type="entry name" value="RmlC-like cupins"/>
    <property type="match status" value="1"/>
</dbReference>
<dbReference type="GO" id="GO:0008270">
    <property type="term" value="F:zinc ion binding"/>
    <property type="evidence" value="ECO:0007669"/>
    <property type="project" value="UniProtKB-UniRule"/>
</dbReference>
<dbReference type="EMBL" id="CP017962">
    <property type="protein sequence ID" value="APC49648.1"/>
    <property type="molecule type" value="Genomic_DNA"/>
</dbReference>
<dbReference type="PIRSF" id="PIRSF036894">
    <property type="entry name" value="PMI_Firm_short"/>
    <property type="match status" value="1"/>
</dbReference>
<dbReference type="Pfam" id="PF21621">
    <property type="entry name" value="MPI_cupin_dom"/>
    <property type="match status" value="1"/>
</dbReference>
<keyword evidence="4 7" id="KW-0479">Metal-binding</keyword>
<comment type="catalytic activity">
    <reaction evidence="1 7">
        <text>D-mannose 6-phosphate = D-fructose 6-phosphate</text>
        <dbReference type="Rhea" id="RHEA:12356"/>
        <dbReference type="ChEBI" id="CHEBI:58735"/>
        <dbReference type="ChEBI" id="CHEBI:61527"/>
        <dbReference type="EC" id="5.3.1.8"/>
    </reaction>
</comment>
<dbReference type="Gene3D" id="2.60.120.10">
    <property type="entry name" value="Jelly Rolls"/>
    <property type="match status" value="2"/>
</dbReference>
<name>A0AAC9J1R5_VIRHA</name>
<dbReference type="GeneID" id="71515964"/>
<dbReference type="PANTHER" id="PTHR42742">
    <property type="entry name" value="TRANSCRIPTIONAL REPRESSOR MPRA"/>
    <property type="match status" value="1"/>
</dbReference>
<dbReference type="Pfam" id="PF20511">
    <property type="entry name" value="PMI_typeI_cat"/>
    <property type="match status" value="1"/>
</dbReference>
<dbReference type="KEGG" id="vhl:BME96_16255"/>
<feature type="binding site" evidence="8">
    <location>
        <position position="99"/>
    </location>
    <ligand>
        <name>Zn(2+)</name>
        <dbReference type="ChEBI" id="CHEBI:29105"/>
    </ligand>
</feature>
<evidence type="ECO:0000256" key="2">
    <source>
        <dbReference type="ARBA" id="ARBA00010772"/>
    </source>
</evidence>
<dbReference type="NCBIfam" id="TIGR00218">
    <property type="entry name" value="manA"/>
    <property type="match status" value="1"/>
</dbReference>
<evidence type="ECO:0000256" key="5">
    <source>
        <dbReference type="ARBA" id="ARBA00022833"/>
    </source>
</evidence>
<feature type="binding site" evidence="8">
    <location>
        <position position="117"/>
    </location>
    <ligand>
        <name>Zn(2+)</name>
        <dbReference type="ChEBI" id="CHEBI:29105"/>
    </ligand>
</feature>
<comment type="similarity">
    <text evidence="2 7">Belongs to the mannose-6-phosphate isomerase type 1 family.</text>
</comment>
<comment type="cofactor">
    <cofactor evidence="8">
        <name>Zn(2+)</name>
        <dbReference type="ChEBI" id="CHEBI:29105"/>
    </cofactor>
    <text evidence="8">Binds 1 zinc ion per subunit.</text>
</comment>
<keyword evidence="6 7" id="KW-0413">Isomerase</keyword>
<evidence type="ECO:0000256" key="9">
    <source>
        <dbReference type="PIRSR" id="PIRSR036894-2"/>
    </source>
</evidence>
<evidence type="ECO:0000256" key="7">
    <source>
        <dbReference type="PIRNR" id="PIRNR036894"/>
    </source>
</evidence>
<organism evidence="12 13">
    <name type="scientific">Virgibacillus halodenitrificans</name>
    <name type="common">Bacillus halodenitrificans</name>
    <dbReference type="NCBI Taxonomy" id="1482"/>
    <lineage>
        <taxon>Bacteria</taxon>
        <taxon>Bacillati</taxon>
        <taxon>Bacillota</taxon>
        <taxon>Bacilli</taxon>
        <taxon>Bacillales</taxon>
        <taxon>Bacillaceae</taxon>
        <taxon>Virgibacillus</taxon>
    </lineage>
</organism>
<dbReference type="EC" id="5.3.1.8" evidence="3 7"/>
<dbReference type="InterPro" id="IPR001250">
    <property type="entry name" value="Man6P_Isoase-1"/>
</dbReference>
<evidence type="ECO:0000256" key="3">
    <source>
        <dbReference type="ARBA" id="ARBA00011956"/>
    </source>
</evidence>
<dbReference type="PANTHER" id="PTHR42742:SF3">
    <property type="entry name" value="FRUCTOKINASE"/>
    <property type="match status" value="1"/>
</dbReference>
<evidence type="ECO:0000259" key="11">
    <source>
        <dbReference type="Pfam" id="PF21621"/>
    </source>
</evidence>
<feature type="binding site" evidence="8">
    <location>
        <position position="174"/>
    </location>
    <ligand>
        <name>Zn(2+)</name>
        <dbReference type="ChEBI" id="CHEBI:29105"/>
    </ligand>
</feature>
<proteinExistence type="inferred from homology"/>
<dbReference type="GO" id="GO:0005975">
    <property type="term" value="P:carbohydrate metabolic process"/>
    <property type="evidence" value="ECO:0007669"/>
    <property type="project" value="UniProtKB-UniRule"/>
</dbReference>
<dbReference type="InterPro" id="IPR011051">
    <property type="entry name" value="RmlC_Cupin_sf"/>
</dbReference>
<gene>
    <name evidence="12" type="ORF">BME96_16255</name>
</gene>
<feature type="domain" description="Phosphomannose isomerase type I catalytic" evidence="10">
    <location>
        <begin position="7"/>
        <end position="103"/>
    </location>
</feature>
<evidence type="ECO:0000313" key="12">
    <source>
        <dbReference type="EMBL" id="APC49648.1"/>
    </source>
</evidence>
<keyword evidence="5 7" id="KW-0862">Zinc</keyword>
<dbReference type="InterPro" id="IPR014710">
    <property type="entry name" value="RmlC-like_jellyroll"/>
</dbReference>
<dbReference type="InterPro" id="IPR014628">
    <property type="entry name" value="Man6P_isomerase_Firm_short"/>
</dbReference>
<dbReference type="RefSeq" id="WP_071649653.1">
    <property type="nucleotide sequence ID" value="NZ_CP017962.1"/>
</dbReference>
<evidence type="ECO:0000256" key="8">
    <source>
        <dbReference type="PIRSR" id="PIRSR036894-1"/>
    </source>
</evidence>